<dbReference type="PANTHER" id="PTHR24043">
    <property type="entry name" value="SCAVENGER RECEPTOR CLASS F"/>
    <property type="match status" value="1"/>
</dbReference>
<comment type="caution">
    <text evidence="4">The sequence shown here is derived from an EMBL/GenBank/DDBJ whole genome shotgun (WGS) entry which is preliminary data.</text>
</comment>
<keyword evidence="2" id="KW-1133">Transmembrane helix</keyword>
<feature type="transmembrane region" description="Helical" evidence="2">
    <location>
        <begin position="318"/>
        <end position="340"/>
    </location>
</feature>
<organism evidence="4 5">
    <name type="scientific">Elysia marginata</name>
    <dbReference type="NCBI Taxonomy" id="1093978"/>
    <lineage>
        <taxon>Eukaryota</taxon>
        <taxon>Metazoa</taxon>
        <taxon>Spiralia</taxon>
        <taxon>Lophotrochozoa</taxon>
        <taxon>Mollusca</taxon>
        <taxon>Gastropoda</taxon>
        <taxon>Heterobranchia</taxon>
        <taxon>Euthyneura</taxon>
        <taxon>Panpulmonata</taxon>
        <taxon>Sacoglossa</taxon>
        <taxon>Placobranchoidea</taxon>
        <taxon>Plakobranchidae</taxon>
        <taxon>Elysia</taxon>
    </lineage>
</organism>
<keyword evidence="3" id="KW-0732">Signal</keyword>
<keyword evidence="5" id="KW-1185">Reference proteome</keyword>
<accession>A0AAV4GMP9</accession>
<protein>
    <submittedName>
        <fullName evidence="4">Multiple epidermal growth factor-like domains 11</fullName>
    </submittedName>
</protein>
<evidence type="ECO:0000313" key="5">
    <source>
        <dbReference type="Proteomes" id="UP000762676"/>
    </source>
</evidence>
<evidence type="ECO:0000256" key="3">
    <source>
        <dbReference type="SAM" id="SignalP"/>
    </source>
</evidence>
<dbReference type="GO" id="GO:0005044">
    <property type="term" value="F:scavenger receptor activity"/>
    <property type="evidence" value="ECO:0007669"/>
    <property type="project" value="InterPro"/>
</dbReference>
<feature type="chain" id="PRO_5043584999" evidence="3">
    <location>
        <begin position="27"/>
        <end position="478"/>
    </location>
</feature>
<feature type="signal peptide" evidence="3">
    <location>
        <begin position="1"/>
        <end position="26"/>
    </location>
</feature>
<evidence type="ECO:0000256" key="2">
    <source>
        <dbReference type="SAM" id="Phobius"/>
    </source>
</evidence>
<dbReference type="Gene3D" id="2.170.300.10">
    <property type="entry name" value="Tie2 ligand-binding domain superfamily"/>
    <property type="match status" value="1"/>
</dbReference>
<evidence type="ECO:0000313" key="4">
    <source>
        <dbReference type="EMBL" id="GFR86365.1"/>
    </source>
</evidence>
<dbReference type="PANTHER" id="PTHR24043:SF8">
    <property type="entry name" value="EGF-LIKE DOMAIN-CONTAINING PROTEIN"/>
    <property type="match status" value="1"/>
</dbReference>
<evidence type="ECO:0000256" key="1">
    <source>
        <dbReference type="ARBA" id="ARBA00022536"/>
    </source>
</evidence>
<dbReference type="Proteomes" id="UP000762676">
    <property type="component" value="Unassembled WGS sequence"/>
</dbReference>
<keyword evidence="1" id="KW-0245">EGF-like domain</keyword>
<dbReference type="EMBL" id="BMAT01008491">
    <property type="protein sequence ID" value="GFR86365.1"/>
    <property type="molecule type" value="Genomic_DNA"/>
</dbReference>
<keyword evidence="2" id="KW-0812">Transmembrane</keyword>
<name>A0AAV4GMP9_9GAST</name>
<dbReference type="InterPro" id="IPR042635">
    <property type="entry name" value="MEGF10/SREC1/2-like"/>
</dbReference>
<dbReference type="AlphaFoldDB" id="A0AAV4GMP9"/>
<reference evidence="4 5" key="1">
    <citation type="journal article" date="2021" name="Elife">
        <title>Chloroplast acquisition without the gene transfer in kleptoplastic sea slugs, Plakobranchus ocellatus.</title>
        <authorList>
            <person name="Maeda T."/>
            <person name="Takahashi S."/>
            <person name="Yoshida T."/>
            <person name="Shimamura S."/>
            <person name="Takaki Y."/>
            <person name="Nagai Y."/>
            <person name="Toyoda A."/>
            <person name="Suzuki Y."/>
            <person name="Arimoto A."/>
            <person name="Ishii H."/>
            <person name="Satoh N."/>
            <person name="Nishiyama T."/>
            <person name="Hasebe M."/>
            <person name="Maruyama T."/>
            <person name="Minagawa J."/>
            <person name="Obokata J."/>
            <person name="Shigenobu S."/>
        </authorList>
    </citation>
    <scope>NUCLEOTIDE SEQUENCE [LARGE SCALE GENOMIC DNA]</scope>
</reference>
<keyword evidence="2" id="KW-0472">Membrane</keyword>
<sequence>MTLFRLISSFCAAVLMLNVIQGTVQSITADCETQGMDNANFSDGSVHLDCDTGCFLHIGFVSEYQECPELHSSIITDDLKPSCELQSECFYNASSSQCENSSISVIYSCRLPCRQGRWNFPECDYDCGKNCKDRTCDQQDGMCYECSQGQITPWCTEEGKSKLWGVLRCYECSQGQITPWCTEGKNKLRDVLRCYECSQGQITPWCTEDCEKGTFGENCTNKCSENCQDSDKVCHHVTGVCLKGCQAGYSGEFCDTTCSNDTYGENCENSCSVYCARAGESSTCSPVNGSCFYGCRRGYTGDTCTTPGTFEVPFEHHLVLVLIILVVVILVLLVVIAIYVKIKREPSPAISEHVISVEKRKSKEAGAIARESFFNGSSVDFRPAPQSLAAQESKLVSNQFNQSFVEKMILHHPVSKEVDDYVRRVFDTGTAVDLPPVPHFPTVAEVSPKAHQTHHLNKYLKTLHRTSSAKKSLNSNST</sequence>
<proteinExistence type="predicted"/>
<gene>
    <name evidence="4" type="ORF">ElyMa_004197100</name>
</gene>